<dbReference type="AlphaFoldDB" id="A0A8X6PBN1"/>
<name>A0A8X6PBN1_NEPPI</name>
<keyword evidence="2" id="KW-1185">Reference proteome</keyword>
<accession>A0A8X6PBN1</accession>
<proteinExistence type="predicted"/>
<protein>
    <submittedName>
        <fullName evidence="1">Uncharacterized protein</fullName>
    </submittedName>
</protein>
<evidence type="ECO:0000313" key="1">
    <source>
        <dbReference type="EMBL" id="GFT58791.1"/>
    </source>
</evidence>
<comment type="caution">
    <text evidence="1">The sequence shown here is derived from an EMBL/GenBank/DDBJ whole genome shotgun (WGS) entry which is preliminary data.</text>
</comment>
<dbReference type="Proteomes" id="UP000887013">
    <property type="component" value="Unassembled WGS sequence"/>
</dbReference>
<organism evidence="1 2">
    <name type="scientific">Nephila pilipes</name>
    <name type="common">Giant wood spider</name>
    <name type="synonym">Nephila maculata</name>
    <dbReference type="NCBI Taxonomy" id="299642"/>
    <lineage>
        <taxon>Eukaryota</taxon>
        <taxon>Metazoa</taxon>
        <taxon>Ecdysozoa</taxon>
        <taxon>Arthropoda</taxon>
        <taxon>Chelicerata</taxon>
        <taxon>Arachnida</taxon>
        <taxon>Araneae</taxon>
        <taxon>Araneomorphae</taxon>
        <taxon>Entelegynae</taxon>
        <taxon>Araneoidea</taxon>
        <taxon>Nephilidae</taxon>
        <taxon>Nephila</taxon>
    </lineage>
</organism>
<evidence type="ECO:0000313" key="2">
    <source>
        <dbReference type="Proteomes" id="UP000887013"/>
    </source>
</evidence>
<gene>
    <name evidence="1" type="ORF">NPIL_557801</name>
</gene>
<reference evidence="1" key="1">
    <citation type="submission" date="2020-08" db="EMBL/GenBank/DDBJ databases">
        <title>Multicomponent nature underlies the extraordinary mechanical properties of spider dragline silk.</title>
        <authorList>
            <person name="Kono N."/>
            <person name="Nakamura H."/>
            <person name="Mori M."/>
            <person name="Yoshida Y."/>
            <person name="Ohtoshi R."/>
            <person name="Malay A.D."/>
            <person name="Moran D.A.P."/>
            <person name="Tomita M."/>
            <person name="Numata K."/>
            <person name="Arakawa K."/>
        </authorList>
    </citation>
    <scope>NUCLEOTIDE SEQUENCE</scope>
</reference>
<dbReference type="EMBL" id="BMAW01067243">
    <property type="protein sequence ID" value="GFT58791.1"/>
    <property type="molecule type" value="Genomic_DNA"/>
</dbReference>
<sequence>MSGDISPGRITQGVKAIPLCSAKSSLDLIENDGDCGFIFLNDGTSTHLSYSYNTSDALDVAIVCPNIFSKCDWTVLENIGSDNLPVLIRIEERHRVFQERKYFWNIKKANRESFIFSIDFENQPQVEKHYAIQDFDGTISKNDIEAENLLGAHDQKISNLDFSETYRLVKRRASSIVHGCRSKTDFAIPIFSKDIGMYKLLAALHDTDLRKSSGLDDKILVCMIDNLGQNARHMLLDIINISWSSERLPRYWKRATVIPI</sequence>